<accession>A0ABU9VQB4</accession>
<dbReference type="Pfam" id="PF17261">
    <property type="entry name" value="DUF5327"/>
    <property type="match status" value="1"/>
</dbReference>
<dbReference type="Proteomes" id="UP001418796">
    <property type="component" value="Unassembled WGS sequence"/>
</dbReference>
<organism evidence="2 3">
    <name type="scientific">Alkalicoccobacillus gibsonii</name>
    <dbReference type="NCBI Taxonomy" id="79881"/>
    <lineage>
        <taxon>Bacteria</taxon>
        <taxon>Bacillati</taxon>
        <taxon>Bacillota</taxon>
        <taxon>Bacilli</taxon>
        <taxon>Bacillales</taxon>
        <taxon>Bacillaceae</taxon>
        <taxon>Alkalicoccobacillus</taxon>
    </lineage>
</organism>
<dbReference type="RefSeq" id="WP_343131674.1">
    <property type="nucleotide sequence ID" value="NZ_JBCITK010000001.1"/>
</dbReference>
<proteinExistence type="predicted"/>
<dbReference type="InterPro" id="IPR035218">
    <property type="entry name" value="DUF5327"/>
</dbReference>
<dbReference type="EMBL" id="JBCITK010000001">
    <property type="protein sequence ID" value="MEN0645071.1"/>
    <property type="molecule type" value="Genomic_DNA"/>
</dbReference>
<reference evidence="2 3" key="1">
    <citation type="submission" date="2024-03" db="EMBL/GenBank/DDBJ databases">
        <title>Bacilli Hybrid Assemblies.</title>
        <authorList>
            <person name="Kovac J."/>
        </authorList>
    </citation>
    <scope>NUCLEOTIDE SEQUENCE [LARGE SCALE GENOMIC DNA]</scope>
    <source>
        <strain evidence="2 3">FSL R7-0666</strain>
    </source>
</reference>
<evidence type="ECO:0000313" key="2">
    <source>
        <dbReference type="EMBL" id="MEN0645071.1"/>
    </source>
</evidence>
<sequence>MNISANRVVAKMEEQLALLRTAVKQNDQQAVREYTSVIEGYCQLLKDQPSINQTGKVASPLVEPQPIPPQPVTPIQPASPSPTSDQKPGSLFDF</sequence>
<comment type="caution">
    <text evidence="2">The sequence shown here is derived from an EMBL/GenBank/DDBJ whole genome shotgun (WGS) entry which is preliminary data.</text>
</comment>
<keyword evidence="3" id="KW-1185">Reference proteome</keyword>
<protein>
    <submittedName>
        <fullName evidence="2">YwdI family protein</fullName>
    </submittedName>
</protein>
<evidence type="ECO:0000256" key="1">
    <source>
        <dbReference type="SAM" id="MobiDB-lite"/>
    </source>
</evidence>
<evidence type="ECO:0000313" key="3">
    <source>
        <dbReference type="Proteomes" id="UP001418796"/>
    </source>
</evidence>
<name>A0ABU9VQB4_9BACI</name>
<gene>
    <name evidence="2" type="ORF">MKY91_18080</name>
</gene>
<feature type="compositionally biased region" description="Pro residues" evidence="1">
    <location>
        <begin position="63"/>
        <end position="80"/>
    </location>
</feature>
<feature type="region of interest" description="Disordered" evidence="1">
    <location>
        <begin position="55"/>
        <end position="94"/>
    </location>
</feature>